<dbReference type="SUPFAM" id="SSF47473">
    <property type="entry name" value="EF-hand"/>
    <property type="match status" value="1"/>
</dbReference>
<feature type="region of interest" description="Disordered" evidence="1">
    <location>
        <begin position="1"/>
        <end position="43"/>
    </location>
</feature>
<gene>
    <name evidence="3" type="ORF">J3Q64DRAFT_1019798</name>
</gene>
<protein>
    <recommendedName>
        <fullName evidence="2">EH domain-containing protein</fullName>
    </recommendedName>
</protein>
<evidence type="ECO:0000313" key="4">
    <source>
        <dbReference type="Proteomes" id="UP001448207"/>
    </source>
</evidence>
<dbReference type="Gene3D" id="1.10.238.10">
    <property type="entry name" value="EF-hand"/>
    <property type="match status" value="1"/>
</dbReference>
<accession>A0ABR3BCH5</accession>
<dbReference type="InterPro" id="IPR011992">
    <property type="entry name" value="EF-hand-dom_pair"/>
</dbReference>
<comment type="caution">
    <text evidence="3">The sequence shown here is derived from an EMBL/GenBank/DDBJ whole genome shotgun (WGS) entry which is preliminary data.</text>
</comment>
<feature type="compositionally biased region" description="Basic and acidic residues" evidence="1">
    <location>
        <begin position="10"/>
        <end position="19"/>
    </location>
</feature>
<reference evidence="3 4" key="1">
    <citation type="submission" date="2024-04" db="EMBL/GenBank/DDBJ databases">
        <title>Symmetric and asymmetric DNA N6-adenine methylation regulates different biological responses in Mucorales.</title>
        <authorList>
            <consortium name="Lawrence Berkeley National Laboratory"/>
            <person name="Lax C."/>
            <person name="Mondo S.J."/>
            <person name="Osorio-Concepcion M."/>
            <person name="Muszewska A."/>
            <person name="Corrochano-Luque M."/>
            <person name="Gutierrez G."/>
            <person name="Riley R."/>
            <person name="Lipzen A."/>
            <person name="Guo J."/>
            <person name="Hundley H."/>
            <person name="Amirebrahimi M."/>
            <person name="Ng V."/>
            <person name="Lorenzo-Gutierrez D."/>
            <person name="Binder U."/>
            <person name="Yang J."/>
            <person name="Song Y."/>
            <person name="Canovas D."/>
            <person name="Navarro E."/>
            <person name="Freitag M."/>
            <person name="Gabaldon T."/>
            <person name="Grigoriev I.V."/>
            <person name="Corrochano L.M."/>
            <person name="Nicolas F.E."/>
            <person name="Garre V."/>
        </authorList>
    </citation>
    <scope>NUCLEOTIDE SEQUENCE [LARGE SCALE GENOMIC DNA]</scope>
    <source>
        <strain evidence="3 4">L51</strain>
    </source>
</reference>
<dbReference type="InterPro" id="IPR000261">
    <property type="entry name" value="EH_dom"/>
</dbReference>
<keyword evidence="4" id="KW-1185">Reference proteome</keyword>
<dbReference type="Pfam" id="PF12763">
    <property type="entry name" value="EH"/>
    <property type="match status" value="1"/>
</dbReference>
<sequence length="145" mass="16530">MQKLKSTFLRTKDVEERRSQQFVKRHSNLTQPPLADEEPCGPPSINLSELSEREQKAYRSWWKDLDPFGLGKLENKTALVFLGDCGLPDKKLEEILQLFQDAVGGLSEIEFYAMLRLIAHAQNGRQITRDLIFLGGEHACKLKSS</sequence>
<feature type="domain" description="EH" evidence="2">
    <location>
        <begin position="50"/>
        <end position="126"/>
    </location>
</feature>
<dbReference type="Proteomes" id="UP001448207">
    <property type="component" value="Unassembled WGS sequence"/>
</dbReference>
<organism evidence="3 4">
    <name type="scientific">Phycomyces blakesleeanus</name>
    <dbReference type="NCBI Taxonomy" id="4837"/>
    <lineage>
        <taxon>Eukaryota</taxon>
        <taxon>Fungi</taxon>
        <taxon>Fungi incertae sedis</taxon>
        <taxon>Mucoromycota</taxon>
        <taxon>Mucoromycotina</taxon>
        <taxon>Mucoromycetes</taxon>
        <taxon>Mucorales</taxon>
        <taxon>Phycomycetaceae</taxon>
        <taxon>Phycomyces</taxon>
    </lineage>
</organism>
<evidence type="ECO:0000259" key="2">
    <source>
        <dbReference type="Pfam" id="PF12763"/>
    </source>
</evidence>
<evidence type="ECO:0000256" key="1">
    <source>
        <dbReference type="SAM" id="MobiDB-lite"/>
    </source>
</evidence>
<evidence type="ECO:0000313" key="3">
    <source>
        <dbReference type="EMBL" id="KAL0096411.1"/>
    </source>
</evidence>
<proteinExistence type="predicted"/>
<name>A0ABR3BCH5_PHYBL</name>
<dbReference type="EMBL" id="JBCLYO010000001">
    <property type="protein sequence ID" value="KAL0096411.1"/>
    <property type="molecule type" value="Genomic_DNA"/>
</dbReference>